<organism evidence="2 3">
    <name type="scientific">Desulfomicrobium apsheronum</name>
    <dbReference type="NCBI Taxonomy" id="52560"/>
    <lineage>
        <taxon>Bacteria</taxon>
        <taxon>Pseudomonadati</taxon>
        <taxon>Thermodesulfobacteriota</taxon>
        <taxon>Desulfovibrionia</taxon>
        <taxon>Desulfovibrionales</taxon>
        <taxon>Desulfomicrobiaceae</taxon>
        <taxon>Desulfomicrobium</taxon>
    </lineage>
</organism>
<dbReference type="Pfam" id="PF13692">
    <property type="entry name" value="Glyco_trans_1_4"/>
    <property type="match status" value="1"/>
</dbReference>
<dbReference type="Pfam" id="PF13439">
    <property type="entry name" value="Glyco_transf_4"/>
    <property type="match status" value="1"/>
</dbReference>
<dbReference type="Proteomes" id="UP000198635">
    <property type="component" value="Unassembled WGS sequence"/>
</dbReference>
<dbReference type="SUPFAM" id="SSF53756">
    <property type="entry name" value="UDP-Glycosyltransferase/glycogen phosphorylase"/>
    <property type="match status" value="1"/>
</dbReference>
<sequence length="379" mass="41347">MKPRVFIAMASTILGGPGKGLVQFFRNDGLEFCHPLCITYVVGHNGKTEFTHAIENAGVRVVPLRQKLTFDPCLISQSLQIVRNERCNLLQSHGYKSHVLCAALHWRTGLPWIAFVHGWTSENMKMRMYHCLEKTLVPFATRIVAVSDSISRRLAFVSADKIRVIPNAVDPAEINIENSGRNVRAALDIPPQALVAGVVGRFSPEKGQTYFLQALALARARFPQLVGILVGDGQDRQALEAEGAALGLAGAIHFTGHVKDVAEYYRAMDLVVMPSLSEGMPNVALEAMLFGKALVATRVGGIPEVVMDGVTGLIVEPKNSDQLASAMCSLLQSRALLDSHGQAGKQRVMDEFSPALRTRRILDLYQEVLNVRTATGVQA</sequence>
<proteinExistence type="predicted"/>
<gene>
    <name evidence="2" type="ORF">SAMN04488082_102118</name>
</gene>
<evidence type="ECO:0000313" key="2">
    <source>
        <dbReference type="EMBL" id="SFJ25113.1"/>
    </source>
</evidence>
<dbReference type="STRING" id="52560.SAMN04488082_102118"/>
<dbReference type="PANTHER" id="PTHR12526:SF636">
    <property type="entry name" value="BLL3647 PROTEIN"/>
    <property type="match status" value="1"/>
</dbReference>
<dbReference type="OrthoDB" id="9803091at2"/>
<name>A0A1I3PU69_9BACT</name>
<evidence type="ECO:0000313" key="3">
    <source>
        <dbReference type="Proteomes" id="UP000198635"/>
    </source>
</evidence>
<dbReference type="CDD" id="cd03801">
    <property type="entry name" value="GT4_PimA-like"/>
    <property type="match status" value="1"/>
</dbReference>
<dbReference type="EMBL" id="FORX01000002">
    <property type="protein sequence ID" value="SFJ25113.1"/>
    <property type="molecule type" value="Genomic_DNA"/>
</dbReference>
<protein>
    <submittedName>
        <fullName evidence="2">Glycosyltransferase involved in cell wall bisynthesis</fullName>
    </submittedName>
</protein>
<dbReference type="GO" id="GO:0016757">
    <property type="term" value="F:glycosyltransferase activity"/>
    <property type="evidence" value="ECO:0007669"/>
    <property type="project" value="UniProtKB-ARBA"/>
</dbReference>
<reference evidence="3" key="1">
    <citation type="submission" date="2016-10" db="EMBL/GenBank/DDBJ databases">
        <authorList>
            <person name="Varghese N."/>
            <person name="Submissions S."/>
        </authorList>
    </citation>
    <scope>NUCLEOTIDE SEQUENCE [LARGE SCALE GENOMIC DNA]</scope>
    <source>
        <strain evidence="3">DSM 5918</strain>
    </source>
</reference>
<keyword evidence="3" id="KW-1185">Reference proteome</keyword>
<accession>A0A1I3PU69</accession>
<dbReference type="AlphaFoldDB" id="A0A1I3PU69"/>
<dbReference type="InterPro" id="IPR028098">
    <property type="entry name" value="Glyco_trans_4-like_N"/>
</dbReference>
<feature type="domain" description="Glycosyltransferase subfamily 4-like N-terminal" evidence="1">
    <location>
        <begin position="46"/>
        <end position="172"/>
    </location>
</feature>
<dbReference type="Gene3D" id="3.40.50.2000">
    <property type="entry name" value="Glycogen Phosphorylase B"/>
    <property type="match status" value="2"/>
</dbReference>
<evidence type="ECO:0000259" key="1">
    <source>
        <dbReference type="Pfam" id="PF13439"/>
    </source>
</evidence>
<dbReference type="RefSeq" id="WP_092372599.1">
    <property type="nucleotide sequence ID" value="NZ_FORX01000002.1"/>
</dbReference>
<dbReference type="PANTHER" id="PTHR12526">
    <property type="entry name" value="GLYCOSYLTRANSFERASE"/>
    <property type="match status" value="1"/>
</dbReference>
<keyword evidence="2" id="KW-0808">Transferase</keyword>